<feature type="compositionally biased region" description="Polar residues" evidence="1">
    <location>
        <begin position="116"/>
        <end position="128"/>
    </location>
</feature>
<reference evidence="2" key="1">
    <citation type="submission" date="2020-08" db="EMBL/GenBank/DDBJ databases">
        <title>Multicomponent nature underlies the extraordinary mechanical properties of spider dragline silk.</title>
        <authorList>
            <person name="Kono N."/>
            <person name="Nakamura H."/>
            <person name="Mori M."/>
            <person name="Yoshida Y."/>
            <person name="Ohtoshi R."/>
            <person name="Malay A.D."/>
            <person name="Moran D.A.P."/>
            <person name="Tomita M."/>
            <person name="Numata K."/>
            <person name="Arakawa K."/>
        </authorList>
    </citation>
    <scope>NUCLEOTIDE SEQUENCE</scope>
</reference>
<evidence type="ECO:0000313" key="2">
    <source>
        <dbReference type="EMBL" id="GFS66694.1"/>
    </source>
</evidence>
<gene>
    <name evidence="2" type="ORF">NPIL_221241</name>
</gene>
<feature type="non-terminal residue" evidence="2">
    <location>
        <position position="1"/>
    </location>
</feature>
<dbReference type="Proteomes" id="UP000887013">
    <property type="component" value="Unassembled WGS sequence"/>
</dbReference>
<dbReference type="EMBL" id="BMAW01048564">
    <property type="protein sequence ID" value="GFS66694.1"/>
    <property type="molecule type" value="Genomic_DNA"/>
</dbReference>
<evidence type="ECO:0000256" key="1">
    <source>
        <dbReference type="SAM" id="MobiDB-lite"/>
    </source>
</evidence>
<proteinExistence type="predicted"/>
<sequence>MLLLPVSKSEECIVGNIFSVCRRGGGKNSSFTKEEREMVENVSSSLSKKQTVKAGLAWTRNCITHCRYCHYNLYSQFFKRHLELTHRLPASLATQHSKILSRKFFANNLETTHSKINNFQSKSNTVGDQDTKAGPGPGSSLESNSYYEDAL</sequence>
<feature type="compositionally biased region" description="Polar residues" evidence="1">
    <location>
        <begin position="140"/>
        <end position="151"/>
    </location>
</feature>
<feature type="region of interest" description="Disordered" evidence="1">
    <location>
        <begin position="116"/>
        <end position="151"/>
    </location>
</feature>
<protein>
    <submittedName>
        <fullName evidence="2">Uncharacterized protein</fullName>
    </submittedName>
</protein>
<comment type="caution">
    <text evidence="2">The sequence shown here is derived from an EMBL/GenBank/DDBJ whole genome shotgun (WGS) entry which is preliminary data.</text>
</comment>
<accession>A0A8X6IYT3</accession>
<keyword evidence="3" id="KW-1185">Reference proteome</keyword>
<name>A0A8X6IYT3_NEPPI</name>
<organism evidence="2 3">
    <name type="scientific">Nephila pilipes</name>
    <name type="common">Giant wood spider</name>
    <name type="synonym">Nephila maculata</name>
    <dbReference type="NCBI Taxonomy" id="299642"/>
    <lineage>
        <taxon>Eukaryota</taxon>
        <taxon>Metazoa</taxon>
        <taxon>Ecdysozoa</taxon>
        <taxon>Arthropoda</taxon>
        <taxon>Chelicerata</taxon>
        <taxon>Arachnida</taxon>
        <taxon>Araneae</taxon>
        <taxon>Araneomorphae</taxon>
        <taxon>Entelegynae</taxon>
        <taxon>Araneoidea</taxon>
        <taxon>Nephilidae</taxon>
        <taxon>Nephila</taxon>
    </lineage>
</organism>
<evidence type="ECO:0000313" key="3">
    <source>
        <dbReference type="Proteomes" id="UP000887013"/>
    </source>
</evidence>
<dbReference type="AlphaFoldDB" id="A0A8X6IYT3"/>